<dbReference type="EMBL" id="JBHRTI010000010">
    <property type="protein sequence ID" value="MFC3149189.1"/>
    <property type="molecule type" value="Genomic_DNA"/>
</dbReference>
<dbReference type="Proteomes" id="UP001595556">
    <property type="component" value="Unassembled WGS sequence"/>
</dbReference>
<proteinExistence type="predicted"/>
<reference evidence="2" key="1">
    <citation type="journal article" date="2019" name="Int. J. Syst. Evol. Microbiol.">
        <title>The Global Catalogue of Microorganisms (GCM) 10K type strain sequencing project: providing services to taxonomists for standard genome sequencing and annotation.</title>
        <authorList>
            <consortium name="The Broad Institute Genomics Platform"/>
            <consortium name="The Broad Institute Genome Sequencing Center for Infectious Disease"/>
            <person name="Wu L."/>
            <person name="Ma J."/>
        </authorList>
    </citation>
    <scope>NUCLEOTIDE SEQUENCE [LARGE SCALE GENOMIC DNA]</scope>
    <source>
        <strain evidence="2">KCTC 52168</strain>
    </source>
</reference>
<dbReference type="RefSeq" id="WP_377305763.1">
    <property type="nucleotide sequence ID" value="NZ_CP180191.1"/>
</dbReference>
<comment type="caution">
    <text evidence="1">The sequence shown here is derived from an EMBL/GenBank/DDBJ whole genome shotgun (WGS) entry which is preliminary data.</text>
</comment>
<protein>
    <submittedName>
        <fullName evidence="1">Tn7 transposase TnsA N-terminal domain-containing protein</fullName>
    </submittedName>
</protein>
<organism evidence="1 2">
    <name type="scientific">Piscinibacterium candidicorallinum</name>
    <dbReference type="NCBI Taxonomy" id="1793872"/>
    <lineage>
        <taxon>Bacteria</taxon>
        <taxon>Pseudomonadati</taxon>
        <taxon>Pseudomonadota</taxon>
        <taxon>Betaproteobacteria</taxon>
        <taxon>Burkholderiales</taxon>
        <taxon>Piscinibacterium</taxon>
    </lineage>
</organism>
<evidence type="ECO:0000313" key="2">
    <source>
        <dbReference type="Proteomes" id="UP001595556"/>
    </source>
</evidence>
<name>A0ABV7H5L1_9BURK</name>
<sequence>MSAFFDEFDLHASDEIGVAESSARLPQLTQRRPARQVVTRSPHRSVFRVQVSTDEGRSAVQAESGLERDFLRVATLAPVPIAAVVEQPRTFEAPDPETQGWVRYTPDFQIDFVDGSSVCIEVKPRAHLRGSWKRFDSIRCHLRSLGHPLVFITDHALRLTRRVHLSSAWHRYRNHSVSAARLHRIERAVRNAPSGITLHELRRRTGVESREIAHAVANRRIYLCGGLEYSTNAVLRPSVDQSKGEQHAIQFQRWLNDPAG</sequence>
<accession>A0ABV7H5L1</accession>
<gene>
    <name evidence="1" type="ORF">ACFOEN_16325</name>
</gene>
<evidence type="ECO:0000313" key="1">
    <source>
        <dbReference type="EMBL" id="MFC3149189.1"/>
    </source>
</evidence>
<keyword evidence="2" id="KW-1185">Reference proteome</keyword>